<evidence type="ECO:0000313" key="3">
    <source>
        <dbReference type="Proteomes" id="UP000593818"/>
    </source>
</evidence>
<feature type="region of interest" description="Disordered" evidence="1">
    <location>
        <begin position="1"/>
        <end position="20"/>
    </location>
</feature>
<feature type="compositionally biased region" description="Basic and acidic residues" evidence="1">
    <location>
        <begin position="1"/>
        <end position="12"/>
    </location>
</feature>
<dbReference type="Proteomes" id="UP000593818">
    <property type="component" value="Chromosome"/>
</dbReference>
<accession>A0A7M2XL45</accession>
<evidence type="ECO:0000313" key="2">
    <source>
        <dbReference type="EMBL" id="QOV98143.1"/>
    </source>
</evidence>
<feature type="region of interest" description="Disordered" evidence="1">
    <location>
        <begin position="28"/>
        <end position="51"/>
    </location>
</feature>
<proteinExistence type="predicted"/>
<dbReference type="RefSeq" id="WP_175428018.1">
    <property type="nucleotide sequence ID" value="NZ_CBCPHA010000004.1"/>
</dbReference>
<name>A0A7M2XL45_9NOCA</name>
<keyword evidence="3" id="KW-1185">Reference proteome</keyword>
<dbReference type="AlphaFoldDB" id="A0A7M2XL45"/>
<organism evidence="2 3">
    <name type="scientific">Rhodococcus pyridinivorans</name>
    <dbReference type="NCBI Taxonomy" id="103816"/>
    <lineage>
        <taxon>Bacteria</taxon>
        <taxon>Bacillati</taxon>
        <taxon>Actinomycetota</taxon>
        <taxon>Actinomycetes</taxon>
        <taxon>Mycobacteriales</taxon>
        <taxon>Nocardiaceae</taxon>
        <taxon>Rhodococcus</taxon>
    </lineage>
</organism>
<sequence>MSTLEERRHGVDADADVPALRDVDEGAATARGIIAPPTGSARSRTEYQGWV</sequence>
<protein>
    <submittedName>
        <fullName evidence="2">Uncharacterized protein</fullName>
    </submittedName>
</protein>
<dbReference type="EMBL" id="CP063450">
    <property type="protein sequence ID" value="QOV98143.1"/>
    <property type="molecule type" value="Genomic_DNA"/>
</dbReference>
<evidence type="ECO:0000256" key="1">
    <source>
        <dbReference type="SAM" id="MobiDB-lite"/>
    </source>
</evidence>
<reference evidence="2 3" key="1">
    <citation type="submission" date="2020-10" db="EMBL/GenBank/DDBJ databases">
        <title>Whole genome sequence of oil-degrading bacteria Rhodococcus pyridinivorans strain 5Ap.</title>
        <authorList>
            <person name="Akhremchuk A.E."/>
            <person name="Valentovich L.N."/>
            <person name="Charniauskaya M.I."/>
            <person name="Bukliarevich H.A."/>
            <person name="Titok M.A."/>
        </authorList>
    </citation>
    <scope>NUCLEOTIDE SEQUENCE [LARGE SCALE GENOMIC DNA]</scope>
    <source>
        <strain evidence="2 3">5Ap</strain>
    </source>
</reference>
<gene>
    <name evidence="2" type="ORF">INP59_20035</name>
</gene>